<evidence type="ECO:0000256" key="4">
    <source>
        <dbReference type="ARBA" id="ARBA00022917"/>
    </source>
</evidence>
<dbReference type="GO" id="GO:0016282">
    <property type="term" value="C:eukaryotic 43S preinitiation complex"/>
    <property type="evidence" value="ECO:0007669"/>
    <property type="project" value="UniProtKB-UniRule"/>
</dbReference>
<dbReference type="GO" id="GO:0003743">
    <property type="term" value="F:translation initiation factor activity"/>
    <property type="evidence" value="ECO:0007669"/>
    <property type="project" value="UniProtKB-UniRule"/>
</dbReference>
<feature type="region of interest" description="RNA gate" evidence="5">
    <location>
        <begin position="298"/>
        <end position="312"/>
    </location>
</feature>
<dbReference type="AlphaFoldDB" id="A0A1D1UN05"/>
<comment type="caution">
    <text evidence="7">The sequence shown here is derived from an EMBL/GenBank/DDBJ whole genome shotgun (WGS) entry which is preliminary data.</text>
</comment>
<organism evidence="7 8">
    <name type="scientific">Ramazzottius varieornatus</name>
    <name type="common">Water bear</name>
    <name type="synonym">Tardigrade</name>
    <dbReference type="NCBI Taxonomy" id="947166"/>
    <lineage>
        <taxon>Eukaryota</taxon>
        <taxon>Metazoa</taxon>
        <taxon>Ecdysozoa</taxon>
        <taxon>Tardigrada</taxon>
        <taxon>Eutardigrada</taxon>
        <taxon>Parachela</taxon>
        <taxon>Hypsibioidea</taxon>
        <taxon>Ramazzottiidae</taxon>
        <taxon>Ramazzottius</taxon>
    </lineage>
</organism>
<dbReference type="GO" id="GO:0033290">
    <property type="term" value="C:eukaryotic 48S preinitiation complex"/>
    <property type="evidence" value="ECO:0007669"/>
    <property type="project" value="UniProtKB-UniRule"/>
</dbReference>
<evidence type="ECO:0000256" key="3">
    <source>
        <dbReference type="ARBA" id="ARBA00022884"/>
    </source>
</evidence>
<feature type="compositionally biased region" description="Low complexity" evidence="6">
    <location>
        <begin position="119"/>
        <end position="139"/>
    </location>
</feature>
<dbReference type="PIRSF" id="PIRSF016281">
    <property type="entry name" value="EIF-3_zeta"/>
    <property type="match status" value="1"/>
</dbReference>
<dbReference type="InterPro" id="IPR007783">
    <property type="entry name" value="eIF3d"/>
</dbReference>
<sequence>MKMAAFQLPAVESSPDSWGPSKVPDELTKVPYQAFSKSEPIGRITDWTGTLRFQGRFSQGSVPAGDQYAYVHEEDEASFQLVDTSRPVKTYYTRGAGRFRSSQAFRRQRNKDFRNLADNQQNVRQNQQQNRRGGFMQRGGRNDYNRNRQYTKQREPSVPIKANWVVIEDMDFTRMQKLNLPMKGDVDERGKIDVGQDIVSCGAVEWYDKAYDRVTVKSEKPLLRSDKPLLKNVTTTDDPVIRKLSKDPNYTVFGTDTIISTLMAASRSVYPWDIIVQIVGKSDEQKKKVFFDKRNRSELDFLTVNETANETPTEEGAAVNTPKNLSLEATLVNHTFLQQVLRKPTEAEPRYKFKEPNAFIPTEDLDKNVCVGYKYRKFQLAEGLNMVVRCTLDAATPGPSQDINFLNIKALNEWDPRYSGVDWRSKLDTQPGAVLATELKNNSFKLAKWTLSAMLAGADALKVGFVSRTNPRDPSQHAILGTQQYRPQEFANNINLNLDNAWGVLFYIVKVCMDLEEGKYLIMKDPNKPILRLYDIPDDSFESDGDDDESETEEGEQAQKAGDTNKEKST</sequence>
<accession>A0A1D1UN05</accession>
<dbReference type="HAMAP" id="MF_03003">
    <property type="entry name" value="eIF3d"/>
    <property type="match status" value="1"/>
</dbReference>
<evidence type="ECO:0000256" key="6">
    <source>
        <dbReference type="SAM" id="MobiDB-lite"/>
    </source>
</evidence>
<proteinExistence type="inferred from homology"/>
<keyword evidence="8" id="KW-1185">Reference proteome</keyword>
<evidence type="ECO:0000256" key="1">
    <source>
        <dbReference type="ARBA" id="ARBA00022490"/>
    </source>
</evidence>
<evidence type="ECO:0000256" key="5">
    <source>
        <dbReference type="HAMAP-Rule" id="MF_03003"/>
    </source>
</evidence>
<evidence type="ECO:0000256" key="2">
    <source>
        <dbReference type="ARBA" id="ARBA00022540"/>
    </source>
</evidence>
<feature type="region of interest" description="Disordered" evidence="6">
    <location>
        <begin position="118"/>
        <end position="155"/>
    </location>
</feature>
<keyword evidence="3" id="KW-0694">RNA-binding</keyword>
<dbReference type="PANTHER" id="PTHR12399">
    <property type="entry name" value="EUKARYOTIC TRANSLATION INITIATION FACTOR 3 SUBUNIT 7"/>
    <property type="match status" value="1"/>
</dbReference>
<feature type="region of interest" description="Disordered" evidence="6">
    <location>
        <begin position="1"/>
        <end position="22"/>
    </location>
</feature>
<feature type="region of interest" description="Disordered" evidence="6">
    <location>
        <begin position="534"/>
        <end position="570"/>
    </location>
</feature>
<dbReference type="OrthoDB" id="16538at2759"/>
<keyword evidence="1 5" id="KW-0963">Cytoplasm</keyword>
<feature type="compositionally biased region" description="Acidic residues" evidence="6">
    <location>
        <begin position="536"/>
        <end position="556"/>
    </location>
</feature>
<dbReference type="GO" id="GO:0005852">
    <property type="term" value="C:eukaryotic translation initiation factor 3 complex"/>
    <property type="evidence" value="ECO:0007669"/>
    <property type="project" value="UniProtKB-UniRule"/>
</dbReference>
<dbReference type="PANTHER" id="PTHR12399:SF0">
    <property type="entry name" value="EUKARYOTIC TRANSLATION INITIATION FACTOR 3 SUBUNIT D"/>
    <property type="match status" value="1"/>
</dbReference>
<protein>
    <recommendedName>
        <fullName evidence="5">Eukaryotic translation initiation factor 3 subunit D</fullName>
        <shortName evidence="5">eIF3d</shortName>
    </recommendedName>
    <alternativeName>
        <fullName evidence="5">Eukaryotic translation initiation factor 3 subunit 7</fullName>
    </alternativeName>
</protein>
<keyword evidence="4 5" id="KW-0648">Protein biosynthesis</keyword>
<dbReference type="EMBL" id="BDGG01000001">
    <property type="protein sequence ID" value="GAU90811.1"/>
    <property type="molecule type" value="Genomic_DNA"/>
</dbReference>
<comment type="similarity">
    <text evidence="5">Belongs to the eIF-3 subunit D family.</text>
</comment>
<comment type="subunit">
    <text evidence="5">Component of the eukaryotic translation initiation factor 3 (eIF-3) complex.</text>
</comment>
<comment type="function">
    <text evidence="5">mRNA cap-binding component of the eukaryotic translation initiation factor 3 (eIF-3) complex, which is involved in protein synthesis of a specialized repertoire of mRNAs and, together with other initiation factors, stimulates binding of mRNA and methionyl-tRNAi to the 40S ribosome. The eIF-3 complex specifically targets and initiates translation of a subset of mRNAs involved in cell proliferation. In the eIF-3 complex, eif3d specifically recognizes and binds the 7-methylguanosine cap of a subset of mRNAs.</text>
</comment>
<dbReference type="STRING" id="947166.A0A1D1UN05"/>
<comment type="subcellular location">
    <subcellularLocation>
        <location evidence="5">Cytoplasm</location>
    </subcellularLocation>
</comment>
<comment type="domain">
    <text evidence="5">The RNA gate region regulates mRNA cap recognition to prevent promiscuous mRNA-binding before assembly of eif3d into the full eukaryotic translation initiation factor 3 (eIF-3) complex.</text>
</comment>
<dbReference type="Pfam" id="PF05091">
    <property type="entry name" value="eIF-3_zeta"/>
    <property type="match status" value="1"/>
</dbReference>
<keyword evidence="2 5" id="KW-0396">Initiation factor</keyword>
<name>A0A1D1UN05_RAMVA</name>
<dbReference type="GO" id="GO:0002191">
    <property type="term" value="P:cap-dependent translational initiation"/>
    <property type="evidence" value="ECO:0007669"/>
    <property type="project" value="UniProtKB-UniRule"/>
</dbReference>
<evidence type="ECO:0000313" key="8">
    <source>
        <dbReference type="Proteomes" id="UP000186922"/>
    </source>
</evidence>
<dbReference type="GO" id="GO:0001732">
    <property type="term" value="P:formation of cytoplasmic translation initiation complex"/>
    <property type="evidence" value="ECO:0007669"/>
    <property type="project" value="UniProtKB-UniRule"/>
</dbReference>
<reference evidence="7 8" key="1">
    <citation type="journal article" date="2016" name="Nat. Commun.">
        <title>Extremotolerant tardigrade genome and improved radiotolerance of human cultured cells by tardigrade-unique protein.</title>
        <authorList>
            <person name="Hashimoto T."/>
            <person name="Horikawa D.D."/>
            <person name="Saito Y."/>
            <person name="Kuwahara H."/>
            <person name="Kozuka-Hata H."/>
            <person name="Shin-I T."/>
            <person name="Minakuchi Y."/>
            <person name="Ohishi K."/>
            <person name="Motoyama A."/>
            <person name="Aizu T."/>
            <person name="Enomoto A."/>
            <person name="Kondo K."/>
            <person name="Tanaka S."/>
            <person name="Hara Y."/>
            <person name="Koshikawa S."/>
            <person name="Sagara H."/>
            <person name="Miura T."/>
            <person name="Yokobori S."/>
            <person name="Miyagawa K."/>
            <person name="Suzuki Y."/>
            <person name="Kubo T."/>
            <person name="Oyama M."/>
            <person name="Kohara Y."/>
            <person name="Fujiyama A."/>
            <person name="Arakawa K."/>
            <person name="Katayama T."/>
            <person name="Toyoda A."/>
            <person name="Kunieda T."/>
        </authorList>
    </citation>
    <scope>NUCLEOTIDE SEQUENCE [LARGE SCALE GENOMIC DNA]</scope>
    <source>
        <strain evidence="7 8">YOKOZUNA-1</strain>
    </source>
</reference>
<dbReference type="GO" id="GO:0098808">
    <property type="term" value="F:mRNA cap binding"/>
    <property type="evidence" value="ECO:0007669"/>
    <property type="project" value="UniProtKB-UniRule"/>
</dbReference>
<dbReference type="Proteomes" id="UP000186922">
    <property type="component" value="Unassembled WGS sequence"/>
</dbReference>
<evidence type="ECO:0000313" key="7">
    <source>
        <dbReference type="EMBL" id="GAU90811.1"/>
    </source>
</evidence>
<gene>
    <name evidence="7" type="primary">RvY_03176-1</name>
    <name evidence="7" type="synonym">RvY_03176.1</name>
    <name evidence="7" type="ORF">RvY_03176</name>
</gene>